<sequence>MGAVSGACATPWATRRAVVRRRARVGRWRGVVRASLGVLAANEDCGRFTLRNCGDGSQSHLDAPVPAPGDLEIVAVKSVIGRVQSEAVNLAIGVPTVSGAHAMIDLVNGKVMVTDLTSTNGTFIDGEELLPGVPTQLMVGGEVIFGDEFLARYELVETLDEESE</sequence>
<dbReference type="CDD" id="cd00060">
    <property type="entry name" value="FHA"/>
    <property type="match status" value="1"/>
</dbReference>
<dbReference type="InterPro" id="IPR050923">
    <property type="entry name" value="Cell_Proc_Reg/RNA_Proc"/>
</dbReference>
<dbReference type="AlphaFoldDB" id="Q013R5"/>
<dbReference type="InParanoid" id="Q013R5"/>
<accession>Q013R5</accession>
<dbReference type="FunCoup" id="Q013R5">
    <property type="interactions" value="527"/>
</dbReference>
<name>Q013R5_OSTTA</name>
<dbReference type="Gene3D" id="2.60.200.20">
    <property type="match status" value="1"/>
</dbReference>
<gene>
    <name evidence="2" type="ORF">OT_ostta08g01300</name>
</gene>
<evidence type="ECO:0000313" key="2">
    <source>
        <dbReference type="EMBL" id="CAL54864.1"/>
    </source>
</evidence>
<dbReference type="EMBL" id="CAID01000008">
    <property type="protein sequence ID" value="CAL54864.1"/>
    <property type="molecule type" value="Genomic_DNA"/>
</dbReference>
<dbReference type="SMART" id="SM00240">
    <property type="entry name" value="FHA"/>
    <property type="match status" value="1"/>
</dbReference>
<evidence type="ECO:0000259" key="1">
    <source>
        <dbReference type="PROSITE" id="PS50006"/>
    </source>
</evidence>
<comment type="caution">
    <text evidence="2">The sequence shown here is derived from an EMBL/GenBank/DDBJ whole genome shotgun (WGS) entry which is preliminary data.</text>
</comment>
<evidence type="ECO:0000313" key="3">
    <source>
        <dbReference type="Proteomes" id="UP000009170"/>
    </source>
</evidence>
<keyword evidence="3" id="KW-1185">Reference proteome</keyword>
<dbReference type="InterPro" id="IPR008984">
    <property type="entry name" value="SMAD_FHA_dom_sf"/>
</dbReference>
<dbReference type="PANTHER" id="PTHR23308">
    <property type="entry name" value="NUCLEAR INHIBITOR OF PROTEIN PHOSPHATASE-1"/>
    <property type="match status" value="1"/>
</dbReference>
<dbReference type="SUPFAM" id="SSF49879">
    <property type="entry name" value="SMAD/FHA domain"/>
    <property type="match status" value="1"/>
</dbReference>
<reference evidence="2 3" key="2">
    <citation type="journal article" date="2014" name="BMC Genomics">
        <title>An improved genome of the model marine alga Ostreococcus tauri unfolds by assessing Illumina de novo assemblies.</title>
        <authorList>
            <person name="Blanc-Mathieu R."/>
            <person name="Verhelst B."/>
            <person name="Derelle E."/>
            <person name="Rombauts S."/>
            <person name="Bouget F.Y."/>
            <person name="Carre I."/>
            <person name="Chateau A."/>
            <person name="Eyre-Walker A."/>
            <person name="Grimsley N."/>
            <person name="Moreau H."/>
            <person name="Piegu B."/>
            <person name="Rivals E."/>
            <person name="Schackwitz W."/>
            <person name="Van de Peer Y."/>
            <person name="Piganeau G."/>
        </authorList>
    </citation>
    <scope>NUCLEOTIDE SEQUENCE [LARGE SCALE GENOMIC DNA]</scope>
    <source>
        <strain evidence="3">OTTH 0595 / CCAP 157/2 / RCC745</strain>
    </source>
</reference>
<reference evidence="3" key="1">
    <citation type="journal article" date="2006" name="Proc. Natl. Acad. Sci. U.S.A.">
        <title>Genome analysis of the smallest free-living eukaryote Ostreococcus tauri unveils many unique features.</title>
        <authorList>
            <person name="Derelle E."/>
            <person name="Ferraz C."/>
            <person name="Rombauts S."/>
            <person name="Rouze P."/>
            <person name="Worden A.Z."/>
            <person name="Robbens S."/>
            <person name="Partensky F."/>
            <person name="Degroeve S."/>
            <person name="Echeynie S."/>
            <person name="Cooke R."/>
            <person name="Saeys Y."/>
            <person name="Wuyts J."/>
            <person name="Jabbari K."/>
            <person name="Bowler C."/>
            <person name="Panaud O."/>
            <person name="Piegu B."/>
            <person name="Ball S.G."/>
            <person name="Ral J.-P."/>
            <person name="Bouget F.-Y."/>
            <person name="Piganeau G."/>
            <person name="De Baets B."/>
            <person name="Picard A."/>
            <person name="Delseny M."/>
            <person name="Demaille J."/>
            <person name="Van de Peer Y."/>
            <person name="Moreau H."/>
        </authorList>
    </citation>
    <scope>NUCLEOTIDE SEQUENCE [LARGE SCALE GENOMIC DNA]</scope>
    <source>
        <strain evidence="3">OTTH 0595 / CCAP 157/2 / RCC745</strain>
    </source>
</reference>
<dbReference type="GeneID" id="9831347"/>
<dbReference type="STRING" id="70448.Q013R5"/>
<dbReference type="KEGG" id="ota:OT_ostta08g01300"/>
<organism evidence="2 3">
    <name type="scientific">Ostreococcus tauri</name>
    <name type="common">Marine green alga</name>
    <dbReference type="NCBI Taxonomy" id="70448"/>
    <lineage>
        <taxon>Eukaryota</taxon>
        <taxon>Viridiplantae</taxon>
        <taxon>Chlorophyta</taxon>
        <taxon>Mamiellophyceae</taxon>
        <taxon>Mamiellales</taxon>
        <taxon>Bathycoccaceae</taxon>
        <taxon>Ostreococcus</taxon>
    </lineage>
</organism>
<dbReference type="Pfam" id="PF00498">
    <property type="entry name" value="FHA"/>
    <property type="match status" value="1"/>
</dbReference>
<proteinExistence type="predicted"/>
<dbReference type="RefSeq" id="XP_003080696.1">
    <property type="nucleotide sequence ID" value="XM_003080648.1"/>
</dbReference>
<dbReference type="OrthoDB" id="687730at2759"/>
<dbReference type="PROSITE" id="PS50006">
    <property type="entry name" value="FHA_DOMAIN"/>
    <property type="match status" value="1"/>
</dbReference>
<feature type="domain" description="FHA" evidence="1">
    <location>
        <begin position="78"/>
        <end position="129"/>
    </location>
</feature>
<protein>
    <submittedName>
        <fullName evidence="2">Forkhead-associated (FHA) domain</fullName>
    </submittedName>
</protein>
<dbReference type="InterPro" id="IPR000253">
    <property type="entry name" value="FHA_dom"/>
</dbReference>
<dbReference type="Proteomes" id="UP000009170">
    <property type="component" value="Unassembled WGS sequence"/>
</dbReference>
<dbReference type="OMA" id="SGAHAMI"/>